<evidence type="ECO:0000259" key="2">
    <source>
        <dbReference type="Pfam" id="PF13581"/>
    </source>
</evidence>
<dbReference type="PANTHER" id="PTHR35526:SF3">
    <property type="entry name" value="ANTI-SIGMA-F FACTOR RSBW"/>
    <property type="match status" value="1"/>
</dbReference>
<evidence type="ECO:0000313" key="3">
    <source>
        <dbReference type="EMBL" id="TQM73399.1"/>
    </source>
</evidence>
<proteinExistence type="predicted"/>
<gene>
    <name evidence="3" type="ORF">FHX40_0038</name>
</gene>
<dbReference type="EMBL" id="VFPQ01000001">
    <property type="protein sequence ID" value="TQM73399.1"/>
    <property type="molecule type" value="Genomic_DNA"/>
</dbReference>
<feature type="domain" description="Histidine kinase/HSP90-like ATPase" evidence="2">
    <location>
        <begin position="18"/>
        <end position="128"/>
    </location>
</feature>
<dbReference type="OrthoDB" id="3748385at2"/>
<dbReference type="InterPro" id="IPR036890">
    <property type="entry name" value="HATPase_C_sf"/>
</dbReference>
<dbReference type="Pfam" id="PF13581">
    <property type="entry name" value="HATPase_c_2"/>
    <property type="match status" value="1"/>
</dbReference>
<dbReference type="InterPro" id="IPR003594">
    <property type="entry name" value="HATPase_dom"/>
</dbReference>
<dbReference type="Proteomes" id="UP000319213">
    <property type="component" value="Unassembled WGS sequence"/>
</dbReference>
<evidence type="ECO:0000256" key="1">
    <source>
        <dbReference type="ARBA" id="ARBA00022527"/>
    </source>
</evidence>
<accession>A0A543IS43</accession>
<keyword evidence="1" id="KW-0723">Serine/threonine-protein kinase</keyword>
<comment type="caution">
    <text evidence="3">The sequence shown here is derived from an EMBL/GenBank/DDBJ whole genome shotgun (WGS) entry which is preliminary data.</text>
</comment>
<name>A0A543IS43_9ACTN</name>
<dbReference type="Gene3D" id="3.30.565.10">
    <property type="entry name" value="Histidine kinase-like ATPase, C-terminal domain"/>
    <property type="match status" value="1"/>
</dbReference>
<dbReference type="PANTHER" id="PTHR35526">
    <property type="entry name" value="ANTI-SIGMA-F FACTOR RSBW-RELATED"/>
    <property type="match status" value="1"/>
</dbReference>
<keyword evidence="1" id="KW-0418">Kinase</keyword>
<protein>
    <submittedName>
        <fullName evidence="3">Anti-sigma regulatory factor (Ser/Thr protein kinase)</fullName>
    </submittedName>
</protein>
<dbReference type="InterPro" id="IPR050267">
    <property type="entry name" value="Anti-sigma-factor_SerPK"/>
</dbReference>
<dbReference type="GO" id="GO:0004674">
    <property type="term" value="F:protein serine/threonine kinase activity"/>
    <property type="evidence" value="ECO:0007669"/>
    <property type="project" value="UniProtKB-KW"/>
</dbReference>
<organism evidence="3 4">
    <name type="scientific">Thermopolyspora flexuosa</name>
    <dbReference type="NCBI Taxonomy" id="103836"/>
    <lineage>
        <taxon>Bacteria</taxon>
        <taxon>Bacillati</taxon>
        <taxon>Actinomycetota</taxon>
        <taxon>Actinomycetes</taxon>
        <taxon>Streptosporangiales</taxon>
        <taxon>Streptosporangiaceae</taxon>
        <taxon>Thermopolyspora</taxon>
    </lineage>
</organism>
<reference evidence="3 4" key="1">
    <citation type="submission" date="2019-06" db="EMBL/GenBank/DDBJ databases">
        <title>Sequencing the genomes of 1000 actinobacteria strains.</title>
        <authorList>
            <person name="Klenk H.-P."/>
        </authorList>
    </citation>
    <scope>NUCLEOTIDE SEQUENCE [LARGE SCALE GENOMIC DNA]</scope>
    <source>
        <strain evidence="3 4">DSM 43186</strain>
    </source>
</reference>
<dbReference type="CDD" id="cd16936">
    <property type="entry name" value="HATPase_RsbW-like"/>
    <property type="match status" value="1"/>
</dbReference>
<dbReference type="RefSeq" id="WP_142257708.1">
    <property type="nucleotide sequence ID" value="NZ_BMPV01000004.1"/>
</dbReference>
<dbReference type="AlphaFoldDB" id="A0A543IS43"/>
<keyword evidence="1" id="KW-0808">Transferase</keyword>
<evidence type="ECO:0000313" key="4">
    <source>
        <dbReference type="Proteomes" id="UP000319213"/>
    </source>
</evidence>
<sequence>MSGPPERGAFLRYPINEDLSFLRRQVDDYLASLGFDERRRMDFVLAVNEALGNVLDHTDGPGTLALGCDAEHVVAEISDTAGLLTDPDAGMSPPPPGAPRGYGLWLMRELCDTVEIATDDRGSVVRLRMRRPAAPPHAAAADGAAGSPAG</sequence>
<keyword evidence="4" id="KW-1185">Reference proteome</keyword>
<dbReference type="SUPFAM" id="SSF55874">
    <property type="entry name" value="ATPase domain of HSP90 chaperone/DNA topoisomerase II/histidine kinase"/>
    <property type="match status" value="1"/>
</dbReference>